<accession>A0A454CUA4</accession>
<feature type="non-terminal residue" evidence="2">
    <location>
        <position position="72"/>
    </location>
</feature>
<dbReference type="SUPFAM" id="SSF141072">
    <property type="entry name" value="CalX-like"/>
    <property type="match status" value="1"/>
</dbReference>
<feature type="non-terminal residue" evidence="2">
    <location>
        <position position="1"/>
    </location>
</feature>
<gene>
    <name evidence="2" type="ORF">VCHENC02_4250A</name>
</gene>
<protein>
    <submittedName>
        <fullName evidence="2">Calx-beta domain protein</fullName>
    </submittedName>
</protein>
<evidence type="ECO:0000313" key="2">
    <source>
        <dbReference type="EMBL" id="EKM29985.1"/>
    </source>
</evidence>
<sequence length="72" mass="7484">EFDVRIASIDDEVYEGPENFTVDVTGLGPVQGSDTGTATIVDDGTGPGPDPDDDRPTVTSITNTMVNEGELA</sequence>
<evidence type="ECO:0000313" key="3">
    <source>
        <dbReference type="Proteomes" id="UP000008367"/>
    </source>
</evidence>
<reference evidence="2 3" key="1">
    <citation type="submission" date="2012-10" db="EMBL/GenBank/DDBJ databases">
        <title>Genome sequence of Vibrio Cholerae HENC-02.</title>
        <authorList>
            <person name="Eppinger M."/>
            <person name="Hasan N.A."/>
            <person name="Sengamalay N."/>
            <person name="Hine E."/>
            <person name="Su Q."/>
            <person name="Daugherty S.C."/>
            <person name="Young S."/>
            <person name="Sadzewicz L."/>
            <person name="Tallon L."/>
            <person name="Cebula T.A."/>
            <person name="Ravel J."/>
            <person name="Colwell R.R."/>
        </authorList>
    </citation>
    <scope>NUCLEOTIDE SEQUENCE [LARGE SCALE GENOMIC DNA]</scope>
    <source>
        <strain evidence="2 3">HENC-02</strain>
    </source>
</reference>
<dbReference type="EMBL" id="AJSR01001842">
    <property type="protein sequence ID" value="EKM29985.1"/>
    <property type="molecule type" value="Genomic_DNA"/>
</dbReference>
<dbReference type="AlphaFoldDB" id="A0A454CUA4"/>
<dbReference type="Gene3D" id="2.60.40.2030">
    <property type="match status" value="1"/>
</dbReference>
<organism evidence="2 3">
    <name type="scientific">Vibrio harveyi</name>
    <name type="common">Beneckea harveyi</name>
    <dbReference type="NCBI Taxonomy" id="669"/>
    <lineage>
        <taxon>Bacteria</taxon>
        <taxon>Pseudomonadati</taxon>
        <taxon>Pseudomonadota</taxon>
        <taxon>Gammaproteobacteria</taxon>
        <taxon>Vibrionales</taxon>
        <taxon>Vibrionaceae</taxon>
        <taxon>Vibrio</taxon>
    </lineage>
</organism>
<evidence type="ECO:0000256" key="1">
    <source>
        <dbReference type="SAM" id="MobiDB-lite"/>
    </source>
</evidence>
<comment type="caution">
    <text evidence="2">The sequence shown here is derived from an EMBL/GenBank/DDBJ whole genome shotgun (WGS) entry which is preliminary data.</text>
</comment>
<name>A0A454CUA4_VIBHA</name>
<feature type="compositionally biased region" description="Polar residues" evidence="1">
    <location>
        <begin position="57"/>
        <end position="66"/>
    </location>
</feature>
<dbReference type="Proteomes" id="UP000008367">
    <property type="component" value="Unassembled WGS sequence"/>
</dbReference>
<feature type="region of interest" description="Disordered" evidence="1">
    <location>
        <begin position="27"/>
        <end position="72"/>
    </location>
</feature>
<proteinExistence type="predicted"/>
<dbReference type="InterPro" id="IPR038081">
    <property type="entry name" value="CalX-like_sf"/>
</dbReference>